<feature type="domain" description="HTH cro/C1-type" evidence="1">
    <location>
        <begin position="18"/>
        <end position="72"/>
    </location>
</feature>
<dbReference type="Pfam" id="PF13560">
    <property type="entry name" value="HTH_31"/>
    <property type="match status" value="1"/>
</dbReference>
<sequence length="288" mass="32586">MERRSGIPARVRRVSGELRELRDRNGLSAAEVSRSLGISMSKLSRMETGTRGLAADDVAALLGLYRVPAQRREDLLALVRNGTDRNWWQVQHAALPAMWQDLMRFEAETTAIHSWESQAIPGLLQTDEYAEAVIRGTTHDLPEREVERLVRARVGRQTVLLGSRAPRLEVLLDEPVLHRPTTDPGVMRRQLLRLAESNLRPNVTVRVVPQRAGIHPGMEGPFVLLDFPKQPNLVYLEHRGNSAFLEQPEHVAAAERSLWRLRELALTPDDSSEIITRLAEEPAEHERE</sequence>
<reference evidence="3 4" key="1">
    <citation type="journal article" date="2014" name="PLoS ONE">
        <title>Identification and Characterization of a New Erythromycin Biosynthetic Gene Cluster in Actinopolyspora erythraea YIM90600, a Novel Erythronolide-Producing Halophilic Actinomycete Isolated from Salt Field.</title>
        <authorList>
            <person name="Chen D."/>
            <person name="Feng J."/>
            <person name="Huang L."/>
            <person name="Zhang Q."/>
            <person name="Wu J."/>
            <person name="Zhu X."/>
            <person name="Duan Y."/>
            <person name="Xu Z."/>
        </authorList>
    </citation>
    <scope>NUCLEOTIDE SEQUENCE [LARGE SCALE GENOMIC DNA]</scope>
    <source>
        <strain evidence="3 4">YIM90600</strain>
    </source>
</reference>
<dbReference type="InterPro" id="IPR010982">
    <property type="entry name" value="Lambda_DNA-bd_dom_sf"/>
</dbReference>
<dbReference type="HOGENOM" id="CLU_055817_1_1_11"/>
<dbReference type="InterPro" id="IPR043917">
    <property type="entry name" value="DUF5753"/>
</dbReference>
<dbReference type="Proteomes" id="UP000029737">
    <property type="component" value="Unassembled WGS sequence"/>
</dbReference>
<dbReference type="KEGG" id="aey:CDG81_11005"/>
<dbReference type="Gene3D" id="1.10.260.40">
    <property type="entry name" value="lambda repressor-like DNA-binding domains"/>
    <property type="match status" value="1"/>
</dbReference>
<evidence type="ECO:0000313" key="5">
    <source>
        <dbReference type="Proteomes" id="UP000215043"/>
    </source>
</evidence>
<proteinExistence type="predicted"/>
<keyword evidence="4" id="KW-1185">Reference proteome</keyword>
<evidence type="ECO:0000313" key="3">
    <source>
        <dbReference type="EMBL" id="KGI81472.1"/>
    </source>
</evidence>
<gene>
    <name evidence="2" type="ORF">CDG81_11005</name>
    <name evidence="3" type="ORF">IL38_11065</name>
</gene>
<dbReference type="PROSITE" id="PS50943">
    <property type="entry name" value="HTH_CROC1"/>
    <property type="match status" value="1"/>
</dbReference>
<evidence type="ECO:0000313" key="2">
    <source>
        <dbReference type="EMBL" id="ASU78716.1"/>
    </source>
</evidence>
<evidence type="ECO:0000259" key="1">
    <source>
        <dbReference type="PROSITE" id="PS50943"/>
    </source>
</evidence>
<dbReference type="EMBL" id="CP022752">
    <property type="protein sequence ID" value="ASU78716.1"/>
    <property type="molecule type" value="Genomic_DNA"/>
</dbReference>
<dbReference type="Pfam" id="PF19054">
    <property type="entry name" value="DUF5753"/>
    <property type="match status" value="1"/>
</dbReference>
<protein>
    <submittedName>
        <fullName evidence="2">XRE family transcriptional regulator</fullName>
    </submittedName>
</protein>
<evidence type="ECO:0000313" key="4">
    <source>
        <dbReference type="Proteomes" id="UP000029737"/>
    </source>
</evidence>
<dbReference type="InterPro" id="IPR001387">
    <property type="entry name" value="Cro/C1-type_HTH"/>
</dbReference>
<dbReference type="RefSeq" id="WP_043573133.1">
    <property type="nucleotide sequence ID" value="NZ_CP022752.1"/>
</dbReference>
<dbReference type="CDD" id="cd00093">
    <property type="entry name" value="HTH_XRE"/>
    <property type="match status" value="1"/>
</dbReference>
<dbReference type="SMART" id="SM00530">
    <property type="entry name" value="HTH_XRE"/>
    <property type="match status" value="1"/>
</dbReference>
<organism evidence="2 5">
    <name type="scientific">Actinopolyspora erythraea</name>
    <dbReference type="NCBI Taxonomy" id="414996"/>
    <lineage>
        <taxon>Bacteria</taxon>
        <taxon>Bacillati</taxon>
        <taxon>Actinomycetota</taxon>
        <taxon>Actinomycetes</taxon>
        <taxon>Actinopolysporales</taxon>
        <taxon>Actinopolysporaceae</taxon>
        <taxon>Actinopolyspora</taxon>
    </lineage>
</organism>
<name>A0A099D6L5_9ACTN</name>
<reference evidence="2 5" key="2">
    <citation type="submission" date="2017-08" db="EMBL/GenBank/DDBJ databases">
        <title>The complete genome sequence of moderately halophilic actinomycete Actinopolyspora erythraea YIM 90600, the producer of novel erythromycin, novel actinopolysporins A-C and tubercidin.</title>
        <authorList>
            <person name="Yin M."/>
            <person name="Tang S."/>
        </authorList>
    </citation>
    <scope>NUCLEOTIDE SEQUENCE [LARGE SCALE GENOMIC DNA]</scope>
    <source>
        <strain evidence="2 5">YIM 90600</strain>
    </source>
</reference>
<dbReference type="AlphaFoldDB" id="A0A099D6L5"/>
<accession>A0A099D6L5</accession>
<dbReference type="EMBL" id="JPMV01000018">
    <property type="protein sequence ID" value="KGI81472.1"/>
    <property type="molecule type" value="Genomic_DNA"/>
</dbReference>
<dbReference type="OrthoDB" id="3436002at2"/>
<dbReference type="eggNOG" id="COG1396">
    <property type="taxonomic scope" value="Bacteria"/>
</dbReference>
<dbReference type="SUPFAM" id="SSF47413">
    <property type="entry name" value="lambda repressor-like DNA-binding domains"/>
    <property type="match status" value="1"/>
</dbReference>
<dbReference type="GO" id="GO:0003677">
    <property type="term" value="F:DNA binding"/>
    <property type="evidence" value="ECO:0007669"/>
    <property type="project" value="InterPro"/>
</dbReference>
<dbReference type="Proteomes" id="UP000215043">
    <property type="component" value="Chromosome"/>
</dbReference>